<dbReference type="GeneID" id="64576534"/>
<dbReference type="OrthoDB" id="438641at2759"/>
<organism evidence="1 2">
    <name type="scientific">Dekkera bruxellensis</name>
    <name type="common">Brettanomyces custersii</name>
    <dbReference type="NCBI Taxonomy" id="5007"/>
    <lineage>
        <taxon>Eukaryota</taxon>
        <taxon>Fungi</taxon>
        <taxon>Dikarya</taxon>
        <taxon>Ascomycota</taxon>
        <taxon>Saccharomycotina</taxon>
        <taxon>Pichiomycetes</taxon>
        <taxon>Pichiales</taxon>
        <taxon>Pichiaceae</taxon>
        <taxon>Brettanomyces</taxon>
    </lineage>
</organism>
<sequence length="499" mass="56535">MIQLPSHPESSLDRNKLGPIVKKIIGKTKGQHALRFDQQKKMLVAAFDQAQPGTLFLEAPMILLPDFELLRLIKLGKCCAYCGSVIKGDNEGRLAGTDTKPANRKASKEQKIDRFISGLDCDQCSLRWCSDVCKNADCMHNILNHRPENKSCSHQFVGADKKKKDILLFDKWHSLWAYVDKERLELCYYGIGAILRIYYDQRLEAAFESLRCVSECTAKSMIQYLCSCSPTLDEQKLRKCHVMLVTCFKKMELSFEKFVRYLTIYKMNNFSGCIYLLASSLEHVNVAGSAVENCRIEYSEDDENRDLVDSLLLKPISEHSVELIQESHIEDKSKKVVFFTVGGSKVHRNILRVSNIGLIRKGEPLTIREMDYSVPTVEEYAICAVDSDGEGEIVMPNNSGSMSSHRHRSFYPRHCSNSFTSARTTASFTSSGSSFGEGIIKYNRDQIREMLQHLSLEEEQREGAERRESEGSANVLLEVPSSFGRIRSKSVHFSDGVVR</sequence>
<dbReference type="EMBL" id="CP063135">
    <property type="protein sequence ID" value="QOU19964.1"/>
    <property type="molecule type" value="Genomic_DNA"/>
</dbReference>
<reference evidence="1" key="2">
    <citation type="journal article" name="BMC Genomics">
        <title>New genome assemblies reveal patterns of domestication and adaptation across Brettanomyces (Dekkera) species.</title>
        <authorList>
            <person name="Roach M.J."/>
            <person name="Borneman A.R."/>
        </authorList>
    </citation>
    <scope>NUCLEOTIDE SEQUENCE</scope>
    <source>
        <strain evidence="1">UCD 2041</strain>
    </source>
</reference>
<evidence type="ECO:0000313" key="2">
    <source>
        <dbReference type="Proteomes" id="UP000663131"/>
    </source>
</evidence>
<reference evidence="1" key="1">
    <citation type="submission" date="2020-10" db="EMBL/GenBank/DDBJ databases">
        <authorList>
            <person name="Palmer J.M."/>
        </authorList>
    </citation>
    <scope>NUCLEOTIDE SEQUENCE</scope>
    <source>
        <strain evidence="1">UCD 2041</strain>
    </source>
</reference>
<accession>A0A871R590</accession>
<proteinExistence type="predicted"/>
<evidence type="ECO:0000313" key="1">
    <source>
        <dbReference type="EMBL" id="QOU19964.1"/>
    </source>
</evidence>
<protein>
    <submittedName>
        <fullName evidence="1">Uncharacterized protein</fullName>
    </submittedName>
</protein>
<name>A0A871R590_DEKBR</name>
<gene>
    <name evidence="1" type="ORF">BRETT_004611</name>
</gene>
<dbReference type="Proteomes" id="UP000663131">
    <property type="component" value="Chromosome 7"/>
</dbReference>
<dbReference type="AlphaFoldDB" id="A0A871R590"/>
<dbReference type="RefSeq" id="XP_041136457.1">
    <property type="nucleotide sequence ID" value="XM_041283105.1"/>
</dbReference>
<dbReference type="KEGG" id="bbrx:BRETT_004611"/>